<comment type="similarity">
    <text evidence="2 8">Belongs to the Fmt family.</text>
</comment>
<feature type="binding site" evidence="8">
    <location>
        <begin position="114"/>
        <end position="117"/>
    </location>
    <ligand>
        <name>(6S)-5,6,7,8-tetrahydrofolate</name>
        <dbReference type="ChEBI" id="CHEBI:57453"/>
    </ligand>
</feature>
<dbReference type="EMBL" id="JABRWQ010000005">
    <property type="protein sequence ID" value="NRD24109.1"/>
    <property type="molecule type" value="Genomic_DNA"/>
</dbReference>
<dbReference type="GO" id="GO:0004479">
    <property type="term" value="F:methionyl-tRNA formyltransferase activity"/>
    <property type="evidence" value="ECO:0007669"/>
    <property type="project" value="UniProtKB-EC"/>
</dbReference>
<feature type="domain" description="Formyl transferase C-terminal" evidence="10">
    <location>
        <begin position="209"/>
        <end position="311"/>
    </location>
</feature>
<dbReference type="PANTHER" id="PTHR11138:SF5">
    <property type="entry name" value="METHIONYL-TRNA FORMYLTRANSFERASE, MITOCHONDRIAL"/>
    <property type="match status" value="1"/>
</dbReference>
<evidence type="ECO:0000256" key="2">
    <source>
        <dbReference type="ARBA" id="ARBA00010699"/>
    </source>
</evidence>
<evidence type="ECO:0000256" key="1">
    <source>
        <dbReference type="ARBA" id="ARBA00002606"/>
    </source>
</evidence>
<dbReference type="CDD" id="cd08646">
    <property type="entry name" value="FMT_core_Met-tRNA-FMT_N"/>
    <property type="match status" value="1"/>
</dbReference>
<comment type="catalytic activity">
    <reaction evidence="7 8">
        <text>L-methionyl-tRNA(fMet) + (6R)-10-formyltetrahydrofolate = N-formyl-L-methionyl-tRNA(fMet) + (6S)-5,6,7,8-tetrahydrofolate + H(+)</text>
        <dbReference type="Rhea" id="RHEA:24380"/>
        <dbReference type="Rhea" id="RHEA-COMP:9952"/>
        <dbReference type="Rhea" id="RHEA-COMP:9953"/>
        <dbReference type="ChEBI" id="CHEBI:15378"/>
        <dbReference type="ChEBI" id="CHEBI:57453"/>
        <dbReference type="ChEBI" id="CHEBI:78530"/>
        <dbReference type="ChEBI" id="CHEBI:78844"/>
        <dbReference type="ChEBI" id="CHEBI:195366"/>
        <dbReference type="EC" id="2.1.2.9"/>
    </reaction>
</comment>
<evidence type="ECO:0000259" key="10">
    <source>
        <dbReference type="Pfam" id="PF02911"/>
    </source>
</evidence>
<organism evidence="11 12">
    <name type="scientific">Winogradskyella litoriviva</name>
    <dbReference type="NCBI Taxonomy" id="1220182"/>
    <lineage>
        <taxon>Bacteria</taxon>
        <taxon>Pseudomonadati</taxon>
        <taxon>Bacteroidota</taxon>
        <taxon>Flavobacteriia</taxon>
        <taxon>Flavobacteriales</taxon>
        <taxon>Flavobacteriaceae</taxon>
        <taxon>Winogradskyella</taxon>
    </lineage>
</organism>
<dbReference type="InterPro" id="IPR002376">
    <property type="entry name" value="Formyl_transf_N"/>
</dbReference>
<evidence type="ECO:0000313" key="12">
    <source>
        <dbReference type="Proteomes" id="UP000805085"/>
    </source>
</evidence>
<keyword evidence="12" id="KW-1185">Reference proteome</keyword>
<dbReference type="InterPro" id="IPR041711">
    <property type="entry name" value="Met-tRNA-FMT_N"/>
</dbReference>
<dbReference type="SUPFAM" id="SSF53328">
    <property type="entry name" value="Formyltransferase"/>
    <property type="match status" value="1"/>
</dbReference>
<keyword evidence="5 8" id="KW-0808">Transferase</keyword>
<evidence type="ECO:0000259" key="9">
    <source>
        <dbReference type="Pfam" id="PF00551"/>
    </source>
</evidence>
<dbReference type="InterPro" id="IPR005793">
    <property type="entry name" value="Formyl_trans_C"/>
</dbReference>
<evidence type="ECO:0000256" key="5">
    <source>
        <dbReference type="ARBA" id="ARBA00022679"/>
    </source>
</evidence>
<dbReference type="InterPro" id="IPR005794">
    <property type="entry name" value="Fmt"/>
</dbReference>
<comment type="function">
    <text evidence="1 8">Attaches a formyl group to the free amino group of methionyl-tRNA(fMet). The formyl group appears to play a dual role in the initiator identity of N-formylmethionyl-tRNA by promoting its recognition by IF2 and preventing the misappropriation of this tRNA by the elongation apparatus.</text>
</comment>
<evidence type="ECO:0000256" key="7">
    <source>
        <dbReference type="ARBA" id="ARBA00048558"/>
    </source>
</evidence>
<dbReference type="Proteomes" id="UP000805085">
    <property type="component" value="Unassembled WGS sequence"/>
</dbReference>
<dbReference type="SUPFAM" id="SSF50486">
    <property type="entry name" value="FMT C-terminal domain-like"/>
    <property type="match status" value="1"/>
</dbReference>
<keyword evidence="6 8" id="KW-0648">Protein biosynthesis</keyword>
<sequence>MTEKHDLRIVFMGTPDFAVATLRALIEHNYNVVGVITAPDRPAGRGQKLRASAVKAFALEHKLNILQPTNLKAESFLEELKALNANLQIIVAFRMLPKVVWQMPEFGTFNLHASLLPQYRGAAPIHWAIINGETKTGVTTFFIDEKIDTGAIIKSKVTTIGKQTTVGDLHDDLMRIGSELVIETVKLIETDAVETTIQPKTEDLKTAYKLNRENCKIDWSMPINTIYNKIRGLNPFPTAWCFLENNEKNPLSVKIYGVEKIKEPHNIEAGKLIVTKNALKVACKGGYINILEIQLPGKRKMEVKSLLNGFNFSESAKLL</sequence>
<dbReference type="CDD" id="cd08704">
    <property type="entry name" value="Met_tRNA_FMT_C"/>
    <property type="match status" value="1"/>
</dbReference>
<dbReference type="HAMAP" id="MF_00182">
    <property type="entry name" value="Formyl_trans"/>
    <property type="match status" value="1"/>
</dbReference>
<evidence type="ECO:0000313" key="11">
    <source>
        <dbReference type="EMBL" id="NRD24109.1"/>
    </source>
</evidence>
<protein>
    <recommendedName>
        <fullName evidence="4 8">Methionyl-tRNA formyltransferase</fullName>
        <ecNumber evidence="3 8">2.1.2.9</ecNumber>
    </recommendedName>
</protein>
<comment type="caution">
    <text evidence="11">The sequence shown here is derived from an EMBL/GenBank/DDBJ whole genome shotgun (WGS) entry which is preliminary data.</text>
</comment>
<name>A0ABX2E8L4_9FLAO</name>
<dbReference type="Pfam" id="PF02911">
    <property type="entry name" value="Formyl_trans_C"/>
    <property type="match status" value="1"/>
</dbReference>
<proteinExistence type="inferred from homology"/>
<dbReference type="NCBIfam" id="TIGR00460">
    <property type="entry name" value="fmt"/>
    <property type="match status" value="1"/>
</dbReference>
<dbReference type="Gene3D" id="3.40.50.170">
    <property type="entry name" value="Formyl transferase, N-terminal domain"/>
    <property type="match status" value="1"/>
</dbReference>
<dbReference type="InterPro" id="IPR044135">
    <property type="entry name" value="Met-tRNA-FMT_C"/>
</dbReference>
<evidence type="ECO:0000256" key="6">
    <source>
        <dbReference type="ARBA" id="ARBA00022917"/>
    </source>
</evidence>
<accession>A0ABX2E8L4</accession>
<gene>
    <name evidence="8" type="primary">fmt</name>
    <name evidence="11" type="ORF">HNV10_12690</name>
</gene>
<dbReference type="InterPro" id="IPR011034">
    <property type="entry name" value="Formyl_transferase-like_C_sf"/>
</dbReference>
<dbReference type="Pfam" id="PF00551">
    <property type="entry name" value="Formyl_trans_N"/>
    <property type="match status" value="1"/>
</dbReference>
<dbReference type="Gene3D" id="3.10.25.10">
    <property type="entry name" value="Formyl transferase, C-terminal domain"/>
    <property type="match status" value="1"/>
</dbReference>
<evidence type="ECO:0000256" key="8">
    <source>
        <dbReference type="HAMAP-Rule" id="MF_00182"/>
    </source>
</evidence>
<dbReference type="InterPro" id="IPR037022">
    <property type="entry name" value="Formyl_trans_C_sf"/>
</dbReference>
<dbReference type="RefSeq" id="WP_173301755.1">
    <property type="nucleotide sequence ID" value="NZ_JABRWQ010000005.1"/>
</dbReference>
<evidence type="ECO:0000256" key="4">
    <source>
        <dbReference type="ARBA" id="ARBA00016014"/>
    </source>
</evidence>
<dbReference type="EC" id="2.1.2.9" evidence="3 8"/>
<dbReference type="InterPro" id="IPR036477">
    <property type="entry name" value="Formyl_transf_N_sf"/>
</dbReference>
<dbReference type="PANTHER" id="PTHR11138">
    <property type="entry name" value="METHIONYL-TRNA FORMYLTRANSFERASE"/>
    <property type="match status" value="1"/>
</dbReference>
<reference evidence="11 12" key="1">
    <citation type="journal article" date="2015" name="Int. J. Syst. Evol. Microbiol.">
        <title>Winogradskyella litoriviva sp. nov., isolated from coastal seawater.</title>
        <authorList>
            <person name="Nedashkovskaya O.I."/>
            <person name="Kukhlevskiy A.D."/>
            <person name="Zhukova N.V."/>
            <person name="Kim S.J."/>
            <person name="Rhee S.K."/>
            <person name="Mikhailov V.V."/>
        </authorList>
    </citation>
    <scope>NUCLEOTIDE SEQUENCE [LARGE SCALE GENOMIC DNA]</scope>
    <source>
        <strain evidence="11 12">KMM6491</strain>
    </source>
</reference>
<feature type="domain" description="Formyl transferase N-terminal" evidence="9">
    <location>
        <begin position="8"/>
        <end position="184"/>
    </location>
</feature>
<evidence type="ECO:0000256" key="3">
    <source>
        <dbReference type="ARBA" id="ARBA00012261"/>
    </source>
</evidence>